<dbReference type="Proteomes" id="UP000015354">
    <property type="component" value="Unassembled WGS sequence"/>
</dbReference>
<evidence type="ECO:0000256" key="1">
    <source>
        <dbReference type="SAM" id="MobiDB-lite"/>
    </source>
</evidence>
<evidence type="ECO:0000313" key="3">
    <source>
        <dbReference type="Proteomes" id="UP000015354"/>
    </source>
</evidence>
<organism evidence="2 3">
    <name type="scientific">Strigomonas culicis</name>
    <dbReference type="NCBI Taxonomy" id="28005"/>
    <lineage>
        <taxon>Eukaryota</taxon>
        <taxon>Discoba</taxon>
        <taxon>Euglenozoa</taxon>
        <taxon>Kinetoplastea</taxon>
        <taxon>Metakinetoplastina</taxon>
        <taxon>Trypanosomatida</taxon>
        <taxon>Trypanosomatidae</taxon>
        <taxon>Strigomonadinae</taxon>
        <taxon>Strigomonas</taxon>
    </lineage>
</organism>
<feature type="compositionally biased region" description="Polar residues" evidence="1">
    <location>
        <begin position="165"/>
        <end position="177"/>
    </location>
</feature>
<name>S9V4G2_9TRYP</name>
<gene>
    <name evidence="2" type="ORF">STCU_10414</name>
</gene>
<dbReference type="EMBL" id="ATMH01010310">
    <property type="protein sequence ID" value="EPY17765.1"/>
    <property type="molecule type" value="Genomic_DNA"/>
</dbReference>
<protein>
    <submittedName>
        <fullName evidence="2">Uncharacterized protein</fullName>
    </submittedName>
</protein>
<comment type="caution">
    <text evidence="2">The sequence shown here is derived from an EMBL/GenBank/DDBJ whole genome shotgun (WGS) entry which is preliminary data.</text>
</comment>
<feature type="region of interest" description="Disordered" evidence="1">
    <location>
        <begin position="165"/>
        <end position="195"/>
    </location>
</feature>
<evidence type="ECO:0000313" key="2">
    <source>
        <dbReference type="EMBL" id="EPY17765.1"/>
    </source>
</evidence>
<accession>S9V4G2</accession>
<keyword evidence="3" id="KW-1185">Reference proteome</keyword>
<sequence length="286" mass="30473">MSKLQTNALRVAAAAGAALLLYRGVVLYLRNDITITVTELVRFPTLYIHSAHHNEKKALKSANPGYTNVAVKGKVSMMNCTMRSYRFLLKLTCRMTLQNSVSGVLGAVNNANANATSADRTNNITSARSRVTNSFASSARGTGGYYDSAHSNLMLTSSGSPTASNQGSFLYSRTDSAPPNVGGGAKPSKSTTTTTAECDQIHEMIDFHELLQHQNVAFTPACVSEEALFSYTTTAAKTNVTTTTSGDDGEVCGFDPSTPSVRLQQVDLSAHSSAPNAVCLSFYVLF</sequence>
<proteinExistence type="predicted"/>
<dbReference type="AlphaFoldDB" id="S9V4G2"/>
<reference evidence="2 3" key="1">
    <citation type="journal article" date="2013" name="PLoS ONE">
        <title>Predicting the Proteins of Angomonas deanei, Strigomonas culicis and Their Respective Endosymbionts Reveals New Aspects of the Trypanosomatidae Family.</title>
        <authorList>
            <person name="Motta M.C."/>
            <person name="Martins A.C."/>
            <person name="de Souza S.S."/>
            <person name="Catta-Preta C.M."/>
            <person name="Silva R."/>
            <person name="Klein C.C."/>
            <person name="de Almeida L.G."/>
            <person name="de Lima Cunha O."/>
            <person name="Ciapina L.P."/>
            <person name="Brocchi M."/>
            <person name="Colabardini A.C."/>
            <person name="de Araujo Lima B."/>
            <person name="Machado C.R."/>
            <person name="de Almeida Soares C.M."/>
            <person name="Probst C.M."/>
            <person name="de Menezes C.B."/>
            <person name="Thompson C.E."/>
            <person name="Bartholomeu D.C."/>
            <person name="Gradia D.F."/>
            <person name="Pavoni D.P."/>
            <person name="Grisard E.C."/>
            <person name="Fantinatti-Garboggini F."/>
            <person name="Marchini F.K."/>
            <person name="Rodrigues-Luiz G.F."/>
            <person name="Wagner G."/>
            <person name="Goldman G.H."/>
            <person name="Fietto J.L."/>
            <person name="Elias M.C."/>
            <person name="Goldman M.H."/>
            <person name="Sagot M.F."/>
            <person name="Pereira M."/>
            <person name="Stoco P.H."/>
            <person name="de Mendonca-Neto R.P."/>
            <person name="Teixeira S.M."/>
            <person name="Maciel T.E."/>
            <person name="de Oliveira Mendes T.A."/>
            <person name="Urmenyi T.P."/>
            <person name="de Souza W."/>
            <person name="Schenkman S."/>
            <person name="de Vasconcelos A.T."/>
        </authorList>
    </citation>
    <scope>NUCLEOTIDE SEQUENCE [LARGE SCALE GENOMIC DNA]</scope>
</reference>